<protein>
    <submittedName>
        <fullName evidence="1">Uncharacterized protein</fullName>
    </submittedName>
</protein>
<dbReference type="AlphaFoldDB" id="A0A8R1IH40"/>
<organism evidence="1 2">
    <name type="scientific">Caenorhabditis japonica</name>
    <dbReference type="NCBI Taxonomy" id="281687"/>
    <lineage>
        <taxon>Eukaryota</taxon>
        <taxon>Metazoa</taxon>
        <taxon>Ecdysozoa</taxon>
        <taxon>Nematoda</taxon>
        <taxon>Chromadorea</taxon>
        <taxon>Rhabditida</taxon>
        <taxon>Rhabditina</taxon>
        <taxon>Rhabditomorpha</taxon>
        <taxon>Rhabditoidea</taxon>
        <taxon>Rhabditidae</taxon>
        <taxon>Peloderinae</taxon>
        <taxon>Caenorhabditis</taxon>
    </lineage>
</organism>
<dbReference type="EnsemblMetazoa" id="CJA31207.1">
    <property type="protein sequence ID" value="CJA31207.1"/>
    <property type="gene ID" value="WBGene00207054"/>
</dbReference>
<keyword evidence="2" id="KW-1185">Reference proteome</keyword>
<accession>A0A8R1IH40</accession>
<evidence type="ECO:0000313" key="1">
    <source>
        <dbReference type="EnsemblMetazoa" id="CJA31207.1"/>
    </source>
</evidence>
<sequence length="94" mass="11398">MFRYANSSCKNTFFSNPFLNYEFRDPVSIIDRLQKFFEWIGFEKVEGTSCRFFFRWNSCVVGVGSGSEMKKIRNLVWANHRCDRSRHYLPFKRY</sequence>
<dbReference type="Proteomes" id="UP000005237">
    <property type="component" value="Unassembled WGS sequence"/>
</dbReference>
<proteinExistence type="predicted"/>
<evidence type="ECO:0000313" key="2">
    <source>
        <dbReference type="Proteomes" id="UP000005237"/>
    </source>
</evidence>
<name>A0A8R1IH40_CAEJA</name>
<reference evidence="2" key="1">
    <citation type="submission" date="2010-08" db="EMBL/GenBank/DDBJ databases">
        <authorList>
            <consortium name="Caenorhabditis japonica Sequencing Consortium"/>
            <person name="Wilson R.K."/>
        </authorList>
    </citation>
    <scope>NUCLEOTIDE SEQUENCE [LARGE SCALE GENOMIC DNA]</scope>
    <source>
        <strain evidence="2">DF5081</strain>
    </source>
</reference>
<reference evidence="1" key="2">
    <citation type="submission" date="2022-06" db="UniProtKB">
        <authorList>
            <consortium name="EnsemblMetazoa"/>
        </authorList>
    </citation>
    <scope>IDENTIFICATION</scope>
    <source>
        <strain evidence="1">DF5081</strain>
    </source>
</reference>